<name>A0A1R0GLY7_9FUNG</name>
<dbReference type="AlphaFoldDB" id="A0A1R0GLY7"/>
<dbReference type="Proteomes" id="UP000187455">
    <property type="component" value="Unassembled WGS sequence"/>
</dbReference>
<sequence length="97" mass="11154">MTECNISYQDRFGQSQGMSLCNEIAAFFRRHSAAILAEVTSLKTILKKYEKKKKSYRKDYYPNYSRLLCRNTGCVPTGKWSNLPTERLPPGIANEIL</sequence>
<dbReference type="EMBL" id="LSSL01007600">
    <property type="protein sequence ID" value="OLY77896.1"/>
    <property type="molecule type" value="Genomic_DNA"/>
</dbReference>
<comment type="caution">
    <text evidence="1">The sequence shown here is derived from an EMBL/GenBank/DDBJ whole genome shotgun (WGS) entry which is preliminary data.</text>
</comment>
<reference evidence="1 2" key="1">
    <citation type="journal article" date="2016" name="Mol. Biol. Evol.">
        <title>Genome-Wide Survey of Gut Fungi (Harpellales) Reveals the First Horizontally Transferred Ubiquitin Gene from a Mosquito Host.</title>
        <authorList>
            <person name="Wang Y."/>
            <person name="White M.M."/>
            <person name="Kvist S."/>
            <person name="Moncalvo J.M."/>
        </authorList>
    </citation>
    <scope>NUCLEOTIDE SEQUENCE [LARGE SCALE GENOMIC DNA]</scope>
    <source>
        <strain evidence="1 2">ALG-7-W6</strain>
    </source>
</reference>
<keyword evidence="2" id="KW-1185">Reference proteome</keyword>
<evidence type="ECO:0000313" key="1">
    <source>
        <dbReference type="EMBL" id="OLY77896.1"/>
    </source>
</evidence>
<proteinExistence type="predicted"/>
<organism evidence="1 2">
    <name type="scientific">Smittium mucronatum</name>
    <dbReference type="NCBI Taxonomy" id="133383"/>
    <lineage>
        <taxon>Eukaryota</taxon>
        <taxon>Fungi</taxon>
        <taxon>Fungi incertae sedis</taxon>
        <taxon>Zoopagomycota</taxon>
        <taxon>Kickxellomycotina</taxon>
        <taxon>Harpellomycetes</taxon>
        <taxon>Harpellales</taxon>
        <taxon>Legeriomycetaceae</taxon>
        <taxon>Smittium</taxon>
    </lineage>
</organism>
<gene>
    <name evidence="1" type="ORF">AYI68_g8072</name>
</gene>
<protein>
    <submittedName>
        <fullName evidence="1">Uncharacterized protein</fullName>
    </submittedName>
</protein>
<accession>A0A1R0GLY7</accession>
<evidence type="ECO:0000313" key="2">
    <source>
        <dbReference type="Proteomes" id="UP000187455"/>
    </source>
</evidence>